<name>A0A6L2QC78_COPFO</name>
<evidence type="ECO:0000313" key="1">
    <source>
        <dbReference type="EMBL" id="GFG40768.1"/>
    </source>
</evidence>
<accession>A0A6L2QC78</accession>
<dbReference type="EMBL" id="BLKM01002586">
    <property type="protein sequence ID" value="GFG40768.1"/>
    <property type="molecule type" value="Genomic_DNA"/>
</dbReference>
<protein>
    <submittedName>
        <fullName evidence="1">Uncharacterized protein</fullName>
    </submittedName>
</protein>
<feature type="non-terminal residue" evidence="1">
    <location>
        <position position="65"/>
    </location>
</feature>
<reference evidence="2" key="1">
    <citation type="submission" date="2020-01" db="EMBL/GenBank/DDBJ databases">
        <title>Draft genome sequence of the Termite Coptotermes fromosanus.</title>
        <authorList>
            <person name="Itakura S."/>
            <person name="Yosikawa Y."/>
            <person name="Umezawa K."/>
        </authorList>
    </citation>
    <scope>NUCLEOTIDE SEQUENCE [LARGE SCALE GENOMIC DNA]</scope>
</reference>
<evidence type="ECO:0000313" key="2">
    <source>
        <dbReference type="Proteomes" id="UP000502823"/>
    </source>
</evidence>
<feature type="non-terminal residue" evidence="1">
    <location>
        <position position="1"/>
    </location>
</feature>
<organism evidence="1 2">
    <name type="scientific">Coptotermes formosanus</name>
    <name type="common">Formosan subterranean termite</name>
    <dbReference type="NCBI Taxonomy" id="36987"/>
    <lineage>
        <taxon>Eukaryota</taxon>
        <taxon>Metazoa</taxon>
        <taxon>Ecdysozoa</taxon>
        <taxon>Arthropoda</taxon>
        <taxon>Hexapoda</taxon>
        <taxon>Insecta</taxon>
        <taxon>Pterygota</taxon>
        <taxon>Neoptera</taxon>
        <taxon>Polyneoptera</taxon>
        <taxon>Dictyoptera</taxon>
        <taxon>Blattodea</taxon>
        <taxon>Blattoidea</taxon>
        <taxon>Termitoidae</taxon>
        <taxon>Rhinotermitidae</taxon>
        <taxon>Coptotermes</taxon>
    </lineage>
</organism>
<gene>
    <name evidence="1" type="ORF">Cfor_06046</name>
</gene>
<comment type="caution">
    <text evidence="1">The sequence shown here is derived from an EMBL/GenBank/DDBJ whole genome shotgun (WGS) entry which is preliminary data.</text>
</comment>
<dbReference type="InParanoid" id="A0A6L2QC78"/>
<keyword evidence="2" id="KW-1185">Reference proteome</keyword>
<sequence>RRIKSPTCMTTPDRTSVCAKDALRGHRFAEDDELKHSVREQLRSFSKEFYATGIRRLTQRYNNVL</sequence>
<dbReference type="Proteomes" id="UP000502823">
    <property type="component" value="Unassembled WGS sequence"/>
</dbReference>
<proteinExistence type="predicted"/>
<dbReference type="AlphaFoldDB" id="A0A6L2QC78"/>